<dbReference type="Gene3D" id="1.10.10.10">
    <property type="entry name" value="Winged helix-like DNA-binding domain superfamily/Winged helix DNA-binding domain"/>
    <property type="match status" value="1"/>
</dbReference>
<evidence type="ECO:0000313" key="10">
    <source>
        <dbReference type="EnsemblPlants" id="QL04p013916:mrna:CDS:3"/>
    </source>
</evidence>
<dbReference type="EnsemblPlants" id="QL04p013916:mrna">
    <property type="protein sequence ID" value="QL04p013916:mrna:CDS:3"/>
    <property type="gene ID" value="QL04p013916"/>
</dbReference>
<dbReference type="AlphaFoldDB" id="A0A7N2R2I7"/>
<dbReference type="RefSeq" id="XP_030966205.1">
    <property type="nucleotide sequence ID" value="XM_031110345.1"/>
</dbReference>
<evidence type="ECO:0000256" key="3">
    <source>
        <dbReference type="ARBA" id="ARBA00022741"/>
    </source>
</evidence>
<keyword evidence="5" id="KW-0067">ATP-binding</keyword>
<dbReference type="InterPro" id="IPR032675">
    <property type="entry name" value="LRR_dom_sf"/>
</dbReference>
<dbReference type="Pfam" id="PF25019">
    <property type="entry name" value="LRR_R13L1-DRL21"/>
    <property type="match status" value="1"/>
</dbReference>
<dbReference type="OrthoDB" id="1896560at2759"/>
<sequence>MAETMVVEAALSAIFHAVFERIASSGVVNYFMERKLNDESLQKLKMFLLSANAVLVDAEEKQITNPAVKEWLDELNDAIHDAEDLLDEIAYEDLQYNLRAKSQTGTSKVWNSITAFISFDEGIPSKLEKVLAKLKIIIEQIGVLHLKEVASGVPLSSSRPTTSCQEKYDVLGRDMDKEAIFELWQSDDASSDEICVVPIKGMGGIGKTTLARFIYNDSRVNERFDLKAWVCVSVNFDSFKIFKTILEEVRSANDFQNLNSLQIEIRKTLAGKKFFLVLDDVWNENYNEWDEFLKVFKCGAQEVKIIVTTRSERVASKLCTVPTDHCLKELSNDRSWDLFVQHAFGNGKFCADLEVIGKQIVKKCRGLPLAIKTVGGSLRSNQNPTHWKKILKSHIWDLPEAKTNILPALRLSYHYLSSHLKRCFAYCSIFPKDHEFEKEELILLWMAEGLLQQPKEDRSMEPEEIGDEYFNDLVSRSFFQQSNKSKSHFLMHDLINDLAKSISGEFCLRLENGEPNGVTKKTRHLSYYRANIDASKKFEIPFEAKGLRTFLGERWLSFLWCESKDIMKMIDHDLFQKFKCLRVLSFSGKNIRELPVSIGNLKHLRYLNIRNTRIKHLPNSLCNLYNLQTLILSPYITELPINMGKLINLRHLNNSESKMKKMPPQMGKMKNLIKLHIFVVGKHDGSSISELGELQHLSGKLTILNLENVHCINKDTMEVILKDKQDLSKLELKWEHGHGTDDSEEERNVLEQLCPHTKLNSLTIEHYEGTSFPNWLGDCSFSNMVSIVLRNCKYCFSLPPFGQLHALKELKIEGFDRLLGVGHEFYGNDSSTIKPFRSLKYLSFKNMREWQEWIIFEDEVFSCLQWLHINYCPKLSKNLPNQLPSLTKLEIRECKQLVASFPWAPALHELYFDGKIQLPSDRYYPSLESMIMIGGCDSLWSFPLQFFPKLKFIEIFNCKNLESLSASTGSHLDLTSLTYLKISRCPTFVSFLSGGICAQKLTEIEIFSCKKLKSLPEGMVTLLPSLSSLQLYNCPELDSFPKDGLPSNLKTLTIQYCEKLISCRKEWGLQALHSLRDFIIWSKCEELESFPEEALLPPTLTNFSISSFPNLKSLNGKGFQHLTSLQSLTIWSCDKLQCLPEQGLPTSLSVLQIFGCPLLNQQCEKEIGKDWLKIAHIPYIEID</sequence>
<dbReference type="PANTHER" id="PTHR36766">
    <property type="entry name" value="PLANT BROAD-SPECTRUM MILDEW RESISTANCE PROTEIN RPW8"/>
    <property type="match status" value="1"/>
</dbReference>
<keyword evidence="1" id="KW-0433">Leucine-rich repeat</keyword>
<dbReference type="InterPro" id="IPR056789">
    <property type="entry name" value="LRR_R13L1-DRL21"/>
</dbReference>
<dbReference type="InterPro" id="IPR058922">
    <property type="entry name" value="WHD_DRP"/>
</dbReference>
<accession>A0A7N2R2I7</accession>
<evidence type="ECO:0000259" key="7">
    <source>
        <dbReference type="Pfam" id="PF18052"/>
    </source>
</evidence>
<dbReference type="RefSeq" id="XP_030966204.1">
    <property type="nucleotide sequence ID" value="XM_031110344.1"/>
</dbReference>
<dbReference type="Gene3D" id="1.20.5.4130">
    <property type="match status" value="1"/>
</dbReference>
<dbReference type="OMA" id="FSCPNFV"/>
<feature type="domain" description="R13L1/DRL21-like LRR repeat region" evidence="9">
    <location>
        <begin position="688"/>
        <end position="814"/>
    </location>
</feature>
<dbReference type="FunFam" id="3.40.50.300:FF:001091">
    <property type="entry name" value="Probable disease resistance protein At1g61300"/>
    <property type="match status" value="1"/>
</dbReference>
<reference evidence="10 11" key="1">
    <citation type="journal article" date="2016" name="G3 (Bethesda)">
        <title>First Draft Assembly and Annotation of the Genome of a California Endemic Oak Quercus lobata Nee (Fagaceae).</title>
        <authorList>
            <person name="Sork V.L."/>
            <person name="Fitz-Gibbon S.T."/>
            <person name="Puiu D."/>
            <person name="Crepeau M."/>
            <person name="Gugger P.F."/>
            <person name="Sherman R."/>
            <person name="Stevens K."/>
            <person name="Langley C.H."/>
            <person name="Pellegrini M."/>
            <person name="Salzberg S.L."/>
        </authorList>
    </citation>
    <scope>NUCLEOTIDE SEQUENCE [LARGE SCALE GENOMIC DNA]</scope>
    <source>
        <strain evidence="10 11">cv. SW786</strain>
    </source>
</reference>
<protein>
    <recommendedName>
        <fullName evidence="12">CC-NBS-LRR protein</fullName>
    </recommendedName>
</protein>
<dbReference type="Pfam" id="PF00931">
    <property type="entry name" value="NB-ARC"/>
    <property type="match status" value="1"/>
</dbReference>
<keyword evidence="11" id="KW-1185">Reference proteome</keyword>
<feature type="domain" description="Disease resistance N-terminal" evidence="7">
    <location>
        <begin position="32"/>
        <end position="102"/>
    </location>
</feature>
<keyword evidence="4" id="KW-0611">Plant defense</keyword>
<dbReference type="RefSeq" id="XP_030966207.1">
    <property type="nucleotide sequence ID" value="XM_031110347.1"/>
</dbReference>
<dbReference type="EMBL" id="LRBV02000004">
    <property type="status" value="NOT_ANNOTATED_CDS"/>
    <property type="molecule type" value="Genomic_DNA"/>
</dbReference>
<dbReference type="InterPro" id="IPR027417">
    <property type="entry name" value="P-loop_NTPase"/>
</dbReference>
<dbReference type="PRINTS" id="PR00364">
    <property type="entry name" value="DISEASERSIST"/>
</dbReference>
<keyword evidence="2" id="KW-0677">Repeat</keyword>
<evidence type="ECO:0000259" key="6">
    <source>
        <dbReference type="Pfam" id="PF00931"/>
    </source>
</evidence>
<dbReference type="Proteomes" id="UP000594261">
    <property type="component" value="Chromosome 4"/>
</dbReference>
<dbReference type="Pfam" id="PF23559">
    <property type="entry name" value="WHD_DRP"/>
    <property type="match status" value="1"/>
</dbReference>
<name>A0A7N2R2I7_QUELO</name>
<dbReference type="PANTHER" id="PTHR36766:SF31">
    <property type="entry name" value="DISEASE RESISTANCE RPP13-LIKE PROTEIN 1"/>
    <property type="match status" value="1"/>
</dbReference>
<dbReference type="Gramene" id="QL04p013916:mrna">
    <property type="protein sequence ID" value="QL04p013916:mrna:CDS:3"/>
    <property type="gene ID" value="QL04p013916"/>
</dbReference>
<dbReference type="GO" id="GO:0051707">
    <property type="term" value="P:response to other organism"/>
    <property type="evidence" value="ECO:0007669"/>
    <property type="project" value="UniProtKB-ARBA"/>
</dbReference>
<organism evidence="10 11">
    <name type="scientific">Quercus lobata</name>
    <name type="common">Valley oak</name>
    <dbReference type="NCBI Taxonomy" id="97700"/>
    <lineage>
        <taxon>Eukaryota</taxon>
        <taxon>Viridiplantae</taxon>
        <taxon>Streptophyta</taxon>
        <taxon>Embryophyta</taxon>
        <taxon>Tracheophyta</taxon>
        <taxon>Spermatophyta</taxon>
        <taxon>Magnoliopsida</taxon>
        <taxon>eudicotyledons</taxon>
        <taxon>Gunneridae</taxon>
        <taxon>Pentapetalae</taxon>
        <taxon>rosids</taxon>
        <taxon>fabids</taxon>
        <taxon>Fagales</taxon>
        <taxon>Fagaceae</taxon>
        <taxon>Quercus</taxon>
    </lineage>
</organism>
<evidence type="ECO:0000256" key="4">
    <source>
        <dbReference type="ARBA" id="ARBA00022821"/>
    </source>
</evidence>
<dbReference type="InterPro" id="IPR036388">
    <property type="entry name" value="WH-like_DNA-bd_sf"/>
</dbReference>
<dbReference type="KEGG" id="qlo:115986919"/>
<dbReference type="FunFam" id="1.10.10.10:FF:000322">
    <property type="entry name" value="Probable disease resistance protein At1g63360"/>
    <property type="match status" value="1"/>
</dbReference>
<dbReference type="RefSeq" id="XP_030966203.1">
    <property type="nucleotide sequence ID" value="XM_031110343.1"/>
</dbReference>
<evidence type="ECO:0000256" key="1">
    <source>
        <dbReference type="ARBA" id="ARBA00022614"/>
    </source>
</evidence>
<proteinExistence type="predicted"/>
<dbReference type="GeneID" id="115986919"/>
<evidence type="ECO:0000313" key="11">
    <source>
        <dbReference type="Proteomes" id="UP000594261"/>
    </source>
</evidence>
<evidence type="ECO:0000259" key="8">
    <source>
        <dbReference type="Pfam" id="PF23559"/>
    </source>
</evidence>
<dbReference type="GO" id="GO:0043531">
    <property type="term" value="F:ADP binding"/>
    <property type="evidence" value="ECO:0007669"/>
    <property type="project" value="InterPro"/>
</dbReference>
<dbReference type="Pfam" id="PF18052">
    <property type="entry name" value="Rx_N"/>
    <property type="match status" value="1"/>
</dbReference>
<reference evidence="10" key="2">
    <citation type="submission" date="2021-01" db="UniProtKB">
        <authorList>
            <consortium name="EnsemblPlants"/>
        </authorList>
    </citation>
    <scope>IDENTIFICATION</scope>
</reference>
<dbReference type="InterPro" id="IPR041118">
    <property type="entry name" value="Rx_N"/>
</dbReference>
<dbReference type="InParanoid" id="A0A7N2R2I7"/>
<keyword evidence="3" id="KW-0547">Nucleotide-binding</keyword>
<dbReference type="InterPro" id="IPR042197">
    <property type="entry name" value="Apaf_helical"/>
</dbReference>
<evidence type="ECO:0000256" key="2">
    <source>
        <dbReference type="ARBA" id="ARBA00022737"/>
    </source>
</evidence>
<dbReference type="SUPFAM" id="SSF52058">
    <property type="entry name" value="L domain-like"/>
    <property type="match status" value="2"/>
</dbReference>
<gene>
    <name evidence="10" type="primary">LOC115986919</name>
</gene>
<dbReference type="Gene3D" id="1.10.8.430">
    <property type="entry name" value="Helical domain of apoptotic protease-activating factors"/>
    <property type="match status" value="1"/>
</dbReference>
<feature type="domain" description="Disease resistance protein winged helix" evidence="8">
    <location>
        <begin position="429"/>
        <end position="499"/>
    </location>
</feature>
<evidence type="ECO:0008006" key="12">
    <source>
        <dbReference type="Google" id="ProtNLM"/>
    </source>
</evidence>
<evidence type="ECO:0000256" key="5">
    <source>
        <dbReference type="ARBA" id="ARBA00022840"/>
    </source>
</evidence>
<dbReference type="Gene3D" id="3.80.10.10">
    <property type="entry name" value="Ribonuclease Inhibitor"/>
    <property type="match status" value="2"/>
</dbReference>
<evidence type="ECO:0000259" key="9">
    <source>
        <dbReference type="Pfam" id="PF25019"/>
    </source>
</evidence>
<feature type="domain" description="NB-ARC" evidence="6">
    <location>
        <begin position="191"/>
        <end position="345"/>
    </location>
</feature>
<dbReference type="GO" id="GO:0005524">
    <property type="term" value="F:ATP binding"/>
    <property type="evidence" value="ECO:0007669"/>
    <property type="project" value="UniProtKB-KW"/>
</dbReference>
<dbReference type="InterPro" id="IPR002182">
    <property type="entry name" value="NB-ARC"/>
</dbReference>
<dbReference type="GO" id="GO:0006952">
    <property type="term" value="P:defense response"/>
    <property type="evidence" value="ECO:0007669"/>
    <property type="project" value="UniProtKB-KW"/>
</dbReference>
<dbReference type="SUPFAM" id="SSF52540">
    <property type="entry name" value="P-loop containing nucleoside triphosphate hydrolases"/>
    <property type="match status" value="1"/>
</dbReference>
<dbReference type="Gene3D" id="3.40.50.300">
    <property type="entry name" value="P-loop containing nucleotide triphosphate hydrolases"/>
    <property type="match status" value="1"/>
</dbReference>